<dbReference type="PROSITE" id="PS00675">
    <property type="entry name" value="SIGMA54_INTERACT_1"/>
    <property type="match status" value="1"/>
</dbReference>
<dbReference type="InterPro" id="IPR058031">
    <property type="entry name" value="AAA_lid_NorR"/>
</dbReference>
<dbReference type="SUPFAM" id="SSF52540">
    <property type="entry name" value="P-loop containing nucleoside triphosphate hydrolases"/>
    <property type="match status" value="1"/>
</dbReference>
<dbReference type="SUPFAM" id="SSF46689">
    <property type="entry name" value="Homeodomain-like"/>
    <property type="match status" value="1"/>
</dbReference>
<dbReference type="GO" id="GO:0006355">
    <property type="term" value="P:regulation of DNA-templated transcription"/>
    <property type="evidence" value="ECO:0007669"/>
    <property type="project" value="InterPro"/>
</dbReference>
<dbReference type="PROSITE" id="PS50110">
    <property type="entry name" value="RESPONSE_REGULATORY"/>
    <property type="match status" value="1"/>
</dbReference>
<dbReference type="Gene3D" id="3.40.50.2300">
    <property type="match status" value="1"/>
</dbReference>
<evidence type="ECO:0000256" key="4">
    <source>
        <dbReference type="ARBA" id="ARBA00023125"/>
    </source>
</evidence>
<dbReference type="Pfam" id="PF00158">
    <property type="entry name" value="Sigma54_activat"/>
    <property type="match status" value="1"/>
</dbReference>
<dbReference type="InterPro" id="IPR027417">
    <property type="entry name" value="P-loop_NTPase"/>
</dbReference>
<dbReference type="PRINTS" id="PR01590">
    <property type="entry name" value="HTHFIS"/>
</dbReference>
<dbReference type="PANTHER" id="PTHR32071:SF117">
    <property type="entry name" value="PTS-DEPENDENT DIHYDROXYACETONE KINASE OPERON REGULATORY PROTEIN-RELATED"/>
    <property type="match status" value="1"/>
</dbReference>
<evidence type="ECO:0000256" key="1">
    <source>
        <dbReference type="ARBA" id="ARBA00022741"/>
    </source>
</evidence>
<evidence type="ECO:0000256" key="3">
    <source>
        <dbReference type="ARBA" id="ARBA00023015"/>
    </source>
</evidence>
<dbReference type="InterPro" id="IPR001789">
    <property type="entry name" value="Sig_transdc_resp-reg_receiver"/>
</dbReference>
<gene>
    <name evidence="9" type="ORF">DB30_06502</name>
</gene>
<dbReference type="Proteomes" id="UP000031599">
    <property type="component" value="Unassembled WGS sequence"/>
</dbReference>
<dbReference type="Pfam" id="PF25601">
    <property type="entry name" value="AAA_lid_14"/>
    <property type="match status" value="1"/>
</dbReference>
<proteinExistence type="predicted"/>
<keyword evidence="1" id="KW-0547">Nucleotide-binding</keyword>
<feature type="modified residue" description="4-aspartylphosphate" evidence="6">
    <location>
        <position position="49"/>
    </location>
</feature>
<protein>
    <submittedName>
        <fullName evidence="9">Response regulator of zinc sigma-54-dependent two-component system</fullName>
    </submittedName>
</protein>
<dbReference type="Pfam" id="PF02954">
    <property type="entry name" value="HTH_8"/>
    <property type="match status" value="1"/>
</dbReference>
<sequence>MLVVDDEPAMREVLQARIERWGFPVRTAESVQAARVLTGSFDPHLVISDLVLPDATGLALLEHLRGEARERTILMITAYGTIDMAVQAIKGGAADFLTKPLDYVALHRFIAEIEDRLRASSQAPTQAQAQAQTTEFEAPAPALDGMVGASDALLRMQARVRAAASSDAPVLIVGESGSGKELVARSLHRLSGARAPGPFVPVNAAAIPEALAEGELFGVERGAFTGATSARMGLFEHADGGTLFLDEITEMPLALQAKLLRVLEDGNIRRVGARAQTRCDVRLIAATNRDPAAAVENGRMRQDLLYRLDVLRIDVPPLRERREDLPALVAHFVRDCAQRYAAPAPRIEPGALAVLHGHDWPGNIRELRNVIERAFTRAHRGMISAAELDLDGVGIELRAELPRGIVLPHGVTAADAERIVILETLKTTGNNKAEAARRLGLDVKTIRNKLKTFEGEGSAT</sequence>
<evidence type="ECO:0000256" key="5">
    <source>
        <dbReference type="ARBA" id="ARBA00023163"/>
    </source>
</evidence>
<dbReference type="PROSITE" id="PS50045">
    <property type="entry name" value="SIGMA54_INTERACT_4"/>
    <property type="match status" value="1"/>
</dbReference>
<keyword evidence="4" id="KW-0238">DNA-binding</keyword>
<dbReference type="InterPro" id="IPR025944">
    <property type="entry name" value="Sigma_54_int_dom_CS"/>
</dbReference>
<evidence type="ECO:0000259" key="7">
    <source>
        <dbReference type="PROSITE" id="PS50045"/>
    </source>
</evidence>
<dbReference type="PROSITE" id="PS00688">
    <property type="entry name" value="SIGMA54_INTERACT_3"/>
    <property type="match status" value="1"/>
</dbReference>
<dbReference type="GO" id="GO:0000160">
    <property type="term" value="P:phosphorelay signal transduction system"/>
    <property type="evidence" value="ECO:0007669"/>
    <property type="project" value="InterPro"/>
</dbReference>
<reference evidence="9 10" key="1">
    <citation type="submission" date="2014-12" db="EMBL/GenBank/DDBJ databases">
        <title>Genome assembly of Enhygromyxa salina DSM 15201.</title>
        <authorList>
            <person name="Sharma G."/>
            <person name="Subramanian S."/>
        </authorList>
    </citation>
    <scope>NUCLEOTIDE SEQUENCE [LARGE SCALE GENOMIC DNA]</scope>
    <source>
        <strain evidence="9 10">DSM 15201</strain>
    </source>
</reference>
<dbReference type="Gene3D" id="1.10.8.60">
    <property type="match status" value="1"/>
</dbReference>
<keyword evidence="6" id="KW-0597">Phosphoprotein</keyword>
<evidence type="ECO:0000256" key="6">
    <source>
        <dbReference type="PROSITE-ProRule" id="PRU00169"/>
    </source>
</evidence>
<evidence type="ECO:0000256" key="2">
    <source>
        <dbReference type="ARBA" id="ARBA00022840"/>
    </source>
</evidence>
<dbReference type="InterPro" id="IPR011006">
    <property type="entry name" value="CheY-like_superfamily"/>
</dbReference>
<dbReference type="GO" id="GO:0043565">
    <property type="term" value="F:sequence-specific DNA binding"/>
    <property type="evidence" value="ECO:0007669"/>
    <property type="project" value="InterPro"/>
</dbReference>
<keyword evidence="3" id="KW-0805">Transcription regulation</keyword>
<evidence type="ECO:0000313" key="9">
    <source>
        <dbReference type="EMBL" id="KIG14623.1"/>
    </source>
</evidence>
<dbReference type="InterPro" id="IPR002197">
    <property type="entry name" value="HTH_Fis"/>
</dbReference>
<accession>A0A0C1ZU85</accession>
<dbReference type="PANTHER" id="PTHR32071">
    <property type="entry name" value="TRANSCRIPTIONAL REGULATORY PROTEIN"/>
    <property type="match status" value="1"/>
</dbReference>
<comment type="caution">
    <text evidence="9">The sequence shown here is derived from an EMBL/GenBank/DDBJ whole genome shotgun (WGS) entry which is preliminary data.</text>
</comment>
<dbReference type="InterPro" id="IPR025662">
    <property type="entry name" value="Sigma_54_int_dom_ATP-bd_1"/>
</dbReference>
<evidence type="ECO:0000259" key="8">
    <source>
        <dbReference type="PROSITE" id="PS50110"/>
    </source>
</evidence>
<dbReference type="Gene3D" id="1.10.10.60">
    <property type="entry name" value="Homeodomain-like"/>
    <property type="match status" value="1"/>
</dbReference>
<keyword evidence="5" id="KW-0804">Transcription</keyword>
<dbReference type="SMART" id="SM00382">
    <property type="entry name" value="AAA"/>
    <property type="match status" value="1"/>
</dbReference>
<keyword evidence="2" id="KW-0067">ATP-binding</keyword>
<dbReference type="EMBL" id="JMCC02000069">
    <property type="protein sequence ID" value="KIG14623.1"/>
    <property type="molecule type" value="Genomic_DNA"/>
</dbReference>
<dbReference type="CDD" id="cd00156">
    <property type="entry name" value="REC"/>
    <property type="match status" value="1"/>
</dbReference>
<dbReference type="CDD" id="cd00009">
    <property type="entry name" value="AAA"/>
    <property type="match status" value="1"/>
</dbReference>
<dbReference type="SMART" id="SM00448">
    <property type="entry name" value="REC"/>
    <property type="match status" value="1"/>
</dbReference>
<dbReference type="Pfam" id="PF00072">
    <property type="entry name" value="Response_reg"/>
    <property type="match status" value="1"/>
</dbReference>
<dbReference type="SUPFAM" id="SSF52172">
    <property type="entry name" value="CheY-like"/>
    <property type="match status" value="1"/>
</dbReference>
<evidence type="ECO:0000313" key="10">
    <source>
        <dbReference type="Proteomes" id="UP000031599"/>
    </source>
</evidence>
<dbReference type="InterPro" id="IPR003593">
    <property type="entry name" value="AAA+_ATPase"/>
</dbReference>
<dbReference type="Gene3D" id="3.40.50.300">
    <property type="entry name" value="P-loop containing nucleotide triphosphate hydrolases"/>
    <property type="match status" value="1"/>
</dbReference>
<dbReference type="InterPro" id="IPR009057">
    <property type="entry name" value="Homeodomain-like_sf"/>
</dbReference>
<dbReference type="FunFam" id="3.40.50.300:FF:000006">
    <property type="entry name" value="DNA-binding transcriptional regulator NtrC"/>
    <property type="match status" value="1"/>
</dbReference>
<dbReference type="InterPro" id="IPR002078">
    <property type="entry name" value="Sigma_54_int"/>
</dbReference>
<organism evidence="9 10">
    <name type="scientific">Enhygromyxa salina</name>
    <dbReference type="NCBI Taxonomy" id="215803"/>
    <lineage>
        <taxon>Bacteria</taxon>
        <taxon>Pseudomonadati</taxon>
        <taxon>Myxococcota</taxon>
        <taxon>Polyangia</taxon>
        <taxon>Nannocystales</taxon>
        <taxon>Nannocystaceae</taxon>
        <taxon>Enhygromyxa</taxon>
    </lineage>
</organism>
<name>A0A0C1ZU85_9BACT</name>
<feature type="domain" description="Response regulatory" evidence="8">
    <location>
        <begin position="1"/>
        <end position="114"/>
    </location>
</feature>
<dbReference type="AlphaFoldDB" id="A0A0C1ZU85"/>
<dbReference type="GO" id="GO:0005524">
    <property type="term" value="F:ATP binding"/>
    <property type="evidence" value="ECO:0007669"/>
    <property type="project" value="UniProtKB-KW"/>
</dbReference>
<dbReference type="InterPro" id="IPR025943">
    <property type="entry name" value="Sigma_54_int_dom_ATP-bd_2"/>
</dbReference>
<dbReference type="PROSITE" id="PS00676">
    <property type="entry name" value="SIGMA54_INTERACT_2"/>
    <property type="match status" value="1"/>
</dbReference>
<feature type="domain" description="Sigma-54 factor interaction" evidence="7">
    <location>
        <begin position="146"/>
        <end position="376"/>
    </location>
</feature>